<feature type="transmembrane region" description="Helical" evidence="1">
    <location>
        <begin position="159"/>
        <end position="192"/>
    </location>
</feature>
<dbReference type="AlphaFoldDB" id="E6TZ29"/>
<dbReference type="eggNOG" id="ENOG502ZS1Z">
    <property type="taxonomic scope" value="Bacteria"/>
</dbReference>
<dbReference type="RefSeq" id="WP_013490798.1">
    <property type="nucleotide sequence ID" value="NC_014829.1"/>
</dbReference>
<dbReference type="Proteomes" id="UP000001401">
    <property type="component" value="Chromosome"/>
</dbReference>
<accession>E6TZ29</accession>
<evidence type="ECO:0000256" key="1">
    <source>
        <dbReference type="SAM" id="Phobius"/>
    </source>
</evidence>
<feature type="transmembrane region" description="Helical" evidence="1">
    <location>
        <begin position="133"/>
        <end position="153"/>
    </location>
</feature>
<dbReference type="HOGENOM" id="CLU_815528_0_0_9"/>
<feature type="transmembrane region" description="Helical" evidence="1">
    <location>
        <begin position="255"/>
        <end position="279"/>
    </location>
</feature>
<dbReference type="PANTHER" id="PTHR33133">
    <property type="entry name" value="OS08G0107100 PROTEIN-RELATED"/>
    <property type="match status" value="1"/>
</dbReference>
<evidence type="ECO:0000259" key="2">
    <source>
        <dbReference type="Pfam" id="PF25231"/>
    </source>
</evidence>
<dbReference type="OrthoDB" id="2375893at2"/>
<dbReference type="EMBL" id="CP002394">
    <property type="protein sequence ID" value="ADU32472.1"/>
    <property type="molecule type" value="Genomic_DNA"/>
</dbReference>
<feature type="transmembrane region" description="Helical" evidence="1">
    <location>
        <begin position="32"/>
        <end position="51"/>
    </location>
</feature>
<proteinExistence type="predicted"/>
<keyword evidence="4" id="KW-1185">Reference proteome</keyword>
<sequence>MKDRLNKPKGFGEILDVTFSLSKKHFINFFKIFLFLIGPVILIEALIRAAFGTSLIRDVAGGTFLEQFTSVFDDPEPYATSEIIADLWIALVSFISLFLYPIAYAAIILAVNRIRKGEEYTVGGVIKQAFSRFWPIIGSSILFFLILFGMIIVPNIALLFIGVIGILIHPVIGVILVFIFGLAAFIGLGLLLTRWAFFLGSVVLKEESPGLSRSWQLTRGRMWASFGLIIVFTLIISLVGLAFEFSFMALLGHSVLFFTVMNLIMLVTQMITAVAYSVVYTDLKTRHDAEDIKDLLENYNGSIQE</sequence>
<dbReference type="InterPro" id="IPR057169">
    <property type="entry name" value="DUF7847"/>
</dbReference>
<name>E6TZ29_EVAC2</name>
<dbReference type="KEGG" id="bco:Bcell_4245"/>
<reference evidence="3" key="1">
    <citation type="submission" date="2010-12" db="EMBL/GenBank/DDBJ databases">
        <title>Complete sequence of Bacillus cellulosilyticus DSM 2522.</title>
        <authorList>
            <consortium name="US DOE Joint Genome Institute"/>
            <person name="Lucas S."/>
            <person name="Copeland A."/>
            <person name="Lapidus A."/>
            <person name="Cheng J.-F."/>
            <person name="Bruce D."/>
            <person name="Goodwin L."/>
            <person name="Pitluck S."/>
            <person name="Chertkov O."/>
            <person name="Detter J.C."/>
            <person name="Han C."/>
            <person name="Tapia R."/>
            <person name="Land M."/>
            <person name="Hauser L."/>
            <person name="Jeffries C."/>
            <person name="Kyrpides N."/>
            <person name="Ivanova N."/>
            <person name="Mikhailova N."/>
            <person name="Brumm P."/>
            <person name="Mead D."/>
            <person name="Woyke T."/>
        </authorList>
    </citation>
    <scope>NUCLEOTIDE SEQUENCE [LARGE SCALE GENOMIC DNA]</scope>
    <source>
        <strain evidence="3">DSM 2522</strain>
    </source>
</reference>
<dbReference type="PANTHER" id="PTHR33133:SF1">
    <property type="entry name" value="EXPRESSED PROTEIN-RELATED"/>
    <property type="match status" value="1"/>
</dbReference>
<dbReference type="STRING" id="649639.Bcell_4245"/>
<evidence type="ECO:0000313" key="3">
    <source>
        <dbReference type="EMBL" id="ADU32472.1"/>
    </source>
</evidence>
<organism evidence="3 4">
    <name type="scientific">Evansella cellulosilytica (strain ATCC 21833 / DSM 2522 / FERM P-1141 / JCM 9156 / N-4)</name>
    <name type="common">Bacillus cellulosilyticus</name>
    <dbReference type="NCBI Taxonomy" id="649639"/>
    <lineage>
        <taxon>Bacteria</taxon>
        <taxon>Bacillati</taxon>
        <taxon>Bacillota</taxon>
        <taxon>Bacilli</taxon>
        <taxon>Bacillales</taxon>
        <taxon>Bacillaceae</taxon>
        <taxon>Evansella</taxon>
    </lineage>
</organism>
<dbReference type="Pfam" id="PF25231">
    <property type="entry name" value="DUF7847"/>
    <property type="match status" value="1"/>
</dbReference>
<keyword evidence="1" id="KW-0472">Membrane</keyword>
<protein>
    <recommendedName>
        <fullName evidence="2">DUF7847 domain-containing protein</fullName>
    </recommendedName>
</protein>
<keyword evidence="1" id="KW-1133">Transmembrane helix</keyword>
<feature type="transmembrane region" description="Helical" evidence="1">
    <location>
        <begin position="87"/>
        <end position="112"/>
    </location>
</feature>
<evidence type="ECO:0000313" key="4">
    <source>
        <dbReference type="Proteomes" id="UP000001401"/>
    </source>
</evidence>
<feature type="domain" description="DUF7847" evidence="2">
    <location>
        <begin position="91"/>
        <end position="280"/>
    </location>
</feature>
<gene>
    <name evidence="3" type="ordered locus">Bcell_4245</name>
</gene>
<feature type="transmembrane region" description="Helical" evidence="1">
    <location>
        <begin position="222"/>
        <end position="243"/>
    </location>
</feature>
<keyword evidence="1" id="KW-0812">Transmembrane</keyword>